<dbReference type="RefSeq" id="WP_378054604.1">
    <property type="nucleotide sequence ID" value="NZ_JBHSIS010000002.1"/>
</dbReference>
<dbReference type="InterPro" id="IPR051317">
    <property type="entry name" value="Gfo/Idh/MocA_oxidoreduct"/>
</dbReference>
<dbReference type="Proteomes" id="UP001595859">
    <property type="component" value="Unassembled WGS sequence"/>
</dbReference>
<dbReference type="InterPro" id="IPR036291">
    <property type="entry name" value="NAD(P)-bd_dom_sf"/>
</dbReference>
<evidence type="ECO:0000313" key="5">
    <source>
        <dbReference type="EMBL" id="MFC4852678.1"/>
    </source>
</evidence>
<dbReference type="EMBL" id="JBHSIS010000002">
    <property type="protein sequence ID" value="MFC4852678.1"/>
    <property type="molecule type" value="Genomic_DNA"/>
</dbReference>
<keyword evidence="6" id="KW-1185">Reference proteome</keyword>
<feature type="domain" description="GFO/IDH/MocA-like oxidoreductase" evidence="4">
    <location>
        <begin position="131"/>
        <end position="249"/>
    </location>
</feature>
<dbReference type="SUPFAM" id="SSF55347">
    <property type="entry name" value="Glyceraldehyde-3-phosphate dehydrogenase-like, C-terminal domain"/>
    <property type="match status" value="1"/>
</dbReference>
<feature type="domain" description="Gfo/Idh/MocA-like oxidoreductase N-terminal" evidence="3">
    <location>
        <begin position="4"/>
        <end position="121"/>
    </location>
</feature>
<dbReference type="PANTHER" id="PTHR43708">
    <property type="entry name" value="CONSERVED EXPRESSED OXIDOREDUCTASE (EUROFUNG)"/>
    <property type="match status" value="1"/>
</dbReference>
<name>A0ABV9RVR6_9PSEU</name>
<evidence type="ECO:0000256" key="2">
    <source>
        <dbReference type="ARBA" id="ARBA00023002"/>
    </source>
</evidence>
<reference evidence="6" key="1">
    <citation type="journal article" date="2019" name="Int. J. Syst. Evol. Microbiol.">
        <title>The Global Catalogue of Microorganisms (GCM) 10K type strain sequencing project: providing services to taxonomists for standard genome sequencing and annotation.</title>
        <authorList>
            <consortium name="The Broad Institute Genomics Platform"/>
            <consortium name="The Broad Institute Genome Sequencing Center for Infectious Disease"/>
            <person name="Wu L."/>
            <person name="Ma J."/>
        </authorList>
    </citation>
    <scope>NUCLEOTIDE SEQUENCE [LARGE SCALE GENOMIC DNA]</scope>
    <source>
        <strain evidence="6">ZS-22-S1</strain>
    </source>
</reference>
<protein>
    <submittedName>
        <fullName evidence="5">Gfo/Idh/MocA family oxidoreductase</fullName>
    </submittedName>
</protein>
<dbReference type="Gene3D" id="3.30.360.10">
    <property type="entry name" value="Dihydrodipicolinate Reductase, domain 2"/>
    <property type="match status" value="1"/>
</dbReference>
<dbReference type="PANTHER" id="PTHR43708:SF5">
    <property type="entry name" value="CONSERVED EXPRESSED OXIDOREDUCTASE (EUROFUNG)-RELATED"/>
    <property type="match status" value="1"/>
</dbReference>
<dbReference type="Pfam" id="PF01408">
    <property type="entry name" value="GFO_IDH_MocA"/>
    <property type="match status" value="1"/>
</dbReference>
<comment type="caution">
    <text evidence="5">The sequence shown here is derived from an EMBL/GenBank/DDBJ whole genome shotgun (WGS) entry which is preliminary data.</text>
</comment>
<proteinExistence type="inferred from homology"/>
<accession>A0ABV9RVR6</accession>
<organism evidence="5 6">
    <name type="scientific">Actinophytocola glycyrrhizae</name>
    <dbReference type="NCBI Taxonomy" id="2044873"/>
    <lineage>
        <taxon>Bacteria</taxon>
        <taxon>Bacillati</taxon>
        <taxon>Actinomycetota</taxon>
        <taxon>Actinomycetes</taxon>
        <taxon>Pseudonocardiales</taxon>
        <taxon>Pseudonocardiaceae</taxon>
    </lineage>
</organism>
<dbReference type="SUPFAM" id="SSF51735">
    <property type="entry name" value="NAD(P)-binding Rossmann-fold domains"/>
    <property type="match status" value="1"/>
</dbReference>
<evidence type="ECO:0000259" key="3">
    <source>
        <dbReference type="Pfam" id="PF01408"/>
    </source>
</evidence>
<dbReference type="InterPro" id="IPR000683">
    <property type="entry name" value="Gfo/Idh/MocA-like_OxRdtase_N"/>
</dbReference>
<dbReference type="Pfam" id="PF22725">
    <property type="entry name" value="GFO_IDH_MocA_C3"/>
    <property type="match status" value="1"/>
</dbReference>
<comment type="similarity">
    <text evidence="1">Belongs to the Gfo/Idh/MocA family.</text>
</comment>
<gene>
    <name evidence="5" type="ORF">ACFPCV_04115</name>
</gene>
<sequence>MRPLRTAVIGFGTAGRVFHAPFVDANPDYELTAVVTGNEQRRAEVLARYPGTRIVDRAETLLDLRPDLVVVGSPPASHAELAHVFLDAGVAVVVDKPFTVTSAQGRELVEKAGRAGVPLTVFQNRRWDGDFRTVRRLLADGALGTVWRFESRFEWWKPDRGSSWKTETPVAGGGGILYDLGTHVIDQAVRLFGDAVPVHHELFTRGPGAAPDDAFVVLRHETGVVSHLWMNGLAAQTGPRFRVLGSRAGFTKHGLDPQEAALRGGALPTDPGFGHEPEPAWGVLGLDGATTAVPTEPGGYAEFYTLLAAALRDGAPVPVDPADSVRVIELIEQISADRAGLSGSDPWA</sequence>
<dbReference type="InterPro" id="IPR055170">
    <property type="entry name" value="GFO_IDH_MocA-like_dom"/>
</dbReference>
<evidence type="ECO:0000259" key="4">
    <source>
        <dbReference type="Pfam" id="PF22725"/>
    </source>
</evidence>
<evidence type="ECO:0000256" key="1">
    <source>
        <dbReference type="ARBA" id="ARBA00010928"/>
    </source>
</evidence>
<dbReference type="Gene3D" id="3.40.50.720">
    <property type="entry name" value="NAD(P)-binding Rossmann-like Domain"/>
    <property type="match status" value="1"/>
</dbReference>
<keyword evidence="2" id="KW-0560">Oxidoreductase</keyword>
<evidence type="ECO:0000313" key="6">
    <source>
        <dbReference type="Proteomes" id="UP001595859"/>
    </source>
</evidence>